<dbReference type="GO" id="GO:0043565">
    <property type="term" value="F:sequence-specific DNA binding"/>
    <property type="evidence" value="ECO:0007669"/>
    <property type="project" value="InterPro"/>
</dbReference>
<evidence type="ECO:0000256" key="1">
    <source>
        <dbReference type="ARBA" id="ARBA00023015"/>
    </source>
</evidence>
<evidence type="ECO:0000313" key="5">
    <source>
        <dbReference type="EMBL" id="TLC99065.1"/>
    </source>
</evidence>
<protein>
    <submittedName>
        <fullName evidence="5">Melibiose operon regulatory protein</fullName>
    </submittedName>
</protein>
<dbReference type="InterPro" id="IPR014710">
    <property type="entry name" value="RmlC-like_jellyroll"/>
</dbReference>
<dbReference type="SUPFAM" id="SSF46689">
    <property type="entry name" value="Homeodomain-like"/>
    <property type="match status" value="2"/>
</dbReference>
<evidence type="ECO:0000259" key="4">
    <source>
        <dbReference type="PROSITE" id="PS01124"/>
    </source>
</evidence>
<dbReference type="Gene3D" id="1.10.10.60">
    <property type="entry name" value="Homeodomain-like"/>
    <property type="match status" value="2"/>
</dbReference>
<keyword evidence="3" id="KW-0804">Transcription</keyword>
<accession>A0A4U8QB14</accession>
<evidence type="ECO:0000256" key="2">
    <source>
        <dbReference type="ARBA" id="ARBA00023125"/>
    </source>
</evidence>
<dbReference type="RefSeq" id="WP_070041515.1">
    <property type="nucleotide sequence ID" value="NZ_CABMJZ010000069.1"/>
</dbReference>
<keyword evidence="2" id="KW-0238">DNA-binding</keyword>
<dbReference type="EMBL" id="QGQD01000077">
    <property type="protein sequence ID" value="TLC99065.1"/>
    <property type="molecule type" value="Genomic_DNA"/>
</dbReference>
<evidence type="ECO:0000256" key="3">
    <source>
        <dbReference type="ARBA" id="ARBA00023163"/>
    </source>
</evidence>
<keyword evidence="1" id="KW-0805">Transcription regulation</keyword>
<dbReference type="InterPro" id="IPR018060">
    <property type="entry name" value="HTH_AraC"/>
</dbReference>
<sequence>MDNYYYEQTRLVSDLHVNFERILISKMYIPGHWHESIEILYMKDGCLETIIKNQTFILKKDDFILVNPRDLHSTRCLSYCDYILLQIPYPMLKNYIPDIDTIRFEINDPAVNPIIQTKLRQIKEIIQQMLVLFDVKPLGSHLKFTSLLFEMLYLLYHNFQVPIDPETMEKDTRNLERLKPILDYVKEHYNEKILLNEISAYAGFTPEYFCRFFKKHIGITFVEYLNQYRFNCIYQDLGSTDTPLLTLLEMHGFTNYKLFRKMFYDIYGCTPGQIRKELVTRKDTGNQHAISFWMNSINASKDI</sequence>
<name>A0A4U8QB14_9FIRM</name>
<feature type="domain" description="HTH araC/xylS-type" evidence="4">
    <location>
        <begin position="179"/>
        <end position="277"/>
    </location>
</feature>
<comment type="caution">
    <text evidence="5">The sequence shown here is derived from an EMBL/GenBank/DDBJ whole genome shotgun (WGS) entry which is preliminary data.</text>
</comment>
<dbReference type="Proteomes" id="UP000306509">
    <property type="component" value="Unassembled WGS sequence"/>
</dbReference>
<dbReference type="PANTHER" id="PTHR43280:SF28">
    <property type="entry name" value="HTH-TYPE TRANSCRIPTIONAL ACTIVATOR RHAS"/>
    <property type="match status" value="1"/>
</dbReference>
<keyword evidence="6" id="KW-1185">Reference proteome</keyword>
<gene>
    <name evidence="5" type="primary">melR_15</name>
    <name evidence="5" type="ORF">DSM106044_04045</name>
</gene>
<dbReference type="InterPro" id="IPR003313">
    <property type="entry name" value="AraC-bd"/>
</dbReference>
<dbReference type="SMART" id="SM00342">
    <property type="entry name" value="HTH_ARAC"/>
    <property type="match status" value="1"/>
</dbReference>
<dbReference type="Pfam" id="PF02311">
    <property type="entry name" value="AraC_binding"/>
    <property type="match status" value="1"/>
</dbReference>
<reference evidence="5 6" key="1">
    <citation type="journal article" date="2019" name="Anaerobe">
        <title>Detection of Robinsoniella peoriensis in multiple bone samples of a trauma patient.</title>
        <authorList>
            <person name="Schrottner P."/>
            <person name="Hartwich K."/>
            <person name="Bunk B."/>
            <person name="Schober I."/>
            <person name="Helbig S."/>
            <person name="Rudolph W.W."/>
            <person name="Gunzer F."/>
        </authorList>
    </citation>
    <scope>NUCLEOTIDE SEQUENCE [LARGE SCALE GENOMIC DNA]</scope>
    <source>
        <strain evidence="5 6">DSM 106044</strain>
    </source>
</reference>
<dbReference type="PROSITE" id="PS01124">
    <property type="entry name" value="HTH_ARAC_FAMILY_2"/>
    <property type="match status" value="1"/>
</dbReference>
<dbReference type="InterPro" id="IPR037923">
    <property type="entry name" value="HTH-like"/>
</dbReference>
<dbReference type="Pfam" id="PF12833">
    <property type="entry name" value="HTH_18"/>
    <property type="match status" value="1"/>
</dbReference>
<organism evidence="5 6">
    <name type="scientific">Robinsoniella peoriensis</name>
    <dbReference type="NCBI Taxonomy" id="180332"/>
    <lineage>
        <taxon>Bacteria</taxon>
        <taxon>Bacillati</taxon>
        <taxon>Bacillota</taxon>
        <taxon>Clostridia</taxon>
        <taxon>Lachnospirales</taxon>
        <taxon>Lachnospiraceae</taxon>
        <taxon>Robinsoniella</taxon>
    </lineage>
</organism>
<dbReference type="Gene3D" id="2.60.120.10">
    <property type="entry name" value="Jelly Rolls"/>
    <property type="match status" value="1"/>
</dbReference>
<proteinExistence type="predicted"/>
<dbReference type="GO" id="GO:0003700">
    <property type="term" value="F:DNA-binding transcription factor activity"/>
    <property type="evidence" value="ECO:0007669"/>
    <property type="project" value="InterPro"/>
</dbReference>
<dbReference type="STRING" id="180332.GCA_000797495_01946"/>
<dbReference type="SUPFAM" id="SSF51215">
    <property type="entry name" value="Regulatory protein AraC"/>
    <property type="match status" value="1"/>
</dbReference>
<evidence type="ECO:0000313" key="6">
    <source>
        <dbReference type="Proteomes" id="UP000306509"/>
    </source>
</evidence>
<dbReference type="PANTHER" id="PTHR43280">
    <property type="entry name" value="ARAC-FAMILY TRANSCRIPTIONAL REGULATOR"/>
    <property type="match status" value="1"/>
</dbReference>
<dbReference type="InterPro" id="IPR009057">
    <property type="entry name" value="Homeodomain-like_sf"/>
</dbReference>
<dbReference type="AlphaFoldDB" id="A0A4U8QB14"/>
<dbReference type="CDD" id="cd02208">
    <property type="entry name" value="cupin_RmlC-like"/>
    <property type="match status" value="1"/>
</dbReference>